<evidence type="ECO:0000256" key="2">
    <source>
        <dbReference type="ARBA" id="ARBA00022448"/>
    </source>
</evidence>
<comment type="caution">
    <text evidence="10">The sequence shown here is derived from an EMBL/GenBank/DDBJ whole genome shotgun (WGS) entry which is preliminary data.</text>
</comment>
<feature type="transmembrane region" description="Helical" evidence="8">
    <location>
        <begin position="12"/>
        <end position="37"/>
    </location>
</feature>
<feature type="transmembrane region" description="Helical" evidence="8">
    <location>
        <begin position="136"/>
        <end position="155"/>
    </location>
</feature>
<keyword evidence="5 8" id="KW-0812">Transmembrane</keyword>
<evidence type="ECO:0000256" key="4">
    <source>
        <dbReference type="ARBA" id="ARBA00022519"/>
    </source>
</evidence>
<comment type="similarity">
    <text evidence="8">Belongs to the binding-protein-dependent transport system permease family.</text>
</comment>
<sequence length="272" mass="29475">MSTVRNRSPRTGLATPILAAYVVLVLVFLLMPLFLVAPMSFSQTTYLKFPPTGFTLKWYVAFFEDPAWIAATIRSLVIAACSALLATVTGALAAIALRRNTTTDQLLRGGFLGPQLVPVIILALGVLLLFSRFHLYSSIPGIVVAHAVLALPFVVSNVAGALRQRGDSLAQAARVLGASPLKAFWYVTVPLLRPSMIASYIFAFFVSFDELVVAMFVMGRNETLPMRIWSNVRDDLTPVVAAVATLLIVATIVALLISEFLSRPRQAAKDPV</sequence>
<evidence type="ECO:0000313" key="11">
    <source>
        <dbReference type="Proteomes" id="UP001617427"/>
    </source>
</evidence>
<evidence type="ECO:0000256" key="8">
    <source>
        <dbReference type="RuleBase" id="RU363032"/>
    </source>
</evidence>
<evidence type="ECO:0000256" key="6">
    <source>
        <dbReference type="ARBA" id="ARBA00022989"/>
    </source>
</evidence>
<keyword evidence="11" id="KW-1185">Reference proteome</keyword>
<accession>A0ABW8ESF2</accession>
<dbReference type="PANTHER" id="PTHR43357:SF4">
    <property type="entry name" value="INNER MEMBRANE ABC TRANSPORTER PERMEASE PROTEIN YDCV"/>
    <property type="match status" value="1"/>
</dbReference>
<proteinExistence type="inferred from homology"/>
<protein>
    <submittedName>
        <fullName evidence="10">ABC transporter permease</fullName>
    </submittedName>
</protein>
<evidence type="ECO:0000256" key="3">
    <source>
        <dbReference type="ARBA" id="ARBA00022475"/>
    </source>
</evidence>
<name>A0ABW8ESF2_9BURK</name>
<dbReference type="PANTHER" id="PTHR43357">
    <property type="entry name" value="INNER MEMBRANE ABC TRANSPORTER PERMEASE PROTEIN YDCV"/>
    <property type="match status" value="1"/>
</dbReference>
<keyword evidence="4" id="KW-0997">Cell inner membrane</keyword>
<evidence type="ECO:0000256" key="5">
    <source>
        <dbReference type="ARBA" id="ARBA00022692"/>
    </source>
</evidence>
<gene>
    <name evidence="10" type="ORF">ACIPEN_01000</name>
</gene>
<feature type="transmembrane region" description="Helical" evidence="8">
    <location>
        <begin position="197"/>
        <end position="219"/>
    </location>
</feature>
<feature type="transmembrane region" description="Helical" evidence="8">
    <location>
        <begin position="239"/>
        <end position="261"/>
    </location>
</feature>
<dbReference type="InterPro" id="IPR000515">
    <property type="entry name" value="MetI-like"/>
</dbReference>
<dbReference type="CDD" id="cd06261">
    <property type="entry name" value="TM_PBP2"/>
    <property type="match status" value="1"/>
</dbReference>
<evidence type="ECO:0000313" key="10">
    <source>
        <dbReference type="EMBL" id="MFJ3044381.1"/>
    </source>
</evidence>
<dbReference type="Pfam" id="PF00528">
    <property type="entry name" value="BPD_transp_1"/>
    <property type="match status" value="1"/>
</dbReference>
<organism evidence="10 11">
    <name type="scientific">Herbaspirillum chlorophenolicum</name>
    <dbReference type="NCBI Taxonomy" id="211589"/>
    <lineage>
        <taxon>Bacteria</taxon>
        <taxon>Pseudomonadati</taxon>
        <taxon>Pseudomonadota</taxon>
        <taxon>Betaproteobacteria</taxon>
        <taxon>Burkholderiales</taxon>
        <taxon>Oxalobacteraceae</taxon>
        <taxon>Herbaspirillum</taxon>
    </lineage>
</organism>
<comment type="subcellular location">
    <subcellularLocation>
        <location evidence="1">Cell inner membrane</location>
        <topology evidence="1">Multi-pass membrane protein</topology>
    </subcellularLocation>
    <subcellularLocation>
        <location evidence="8">Cell membrane</location>
        <topology evidence="8">Multi-pass membrane protein</topology>
    </subcellularLocation>
</comment>
<keyword evidence="7 8" id="KW-0472">Membrane</keyword>
<dbReference type="PROSITE" id="PS50928">
    <property type="entry name" value="ABC_TM1"/>
    <property type="match status" value="1"/>
</dbReference>
<feature type="transmembrane region" description="Helical" evidence="8">
    <location>
        <begin position="109"/>
        <end position="130"/>
    </location>
</feature>
<dbReference type="Gene3D" id="1.10.3720.10">
    <property type="entry name" value="MetI-like"/>
    <property type="match status" value="1"/>
</dbReference>
<evidence type="ECO:0000256" key="1">
    <source>
        <dbReference type="ARBA" id="ARBA00004429"/>
    </source>
</evidence>
<feature type="transmembrane region" description="Helical" evidence="8">
    <location>
        <begin position="67"/>
        <end position="97"/>
    </location>
</feature>
<keyword evidence="3" id="KW-1003">Cell membrane</keyword>
<dbReference type="InterPro" id="IPR035906">
    <property type="entry name" value="MetI-like_sf"/>
</dbReference>
<evidence type="ECO:0000259" key="9">
    <source>
        <dbReference type="PROSITE" id="PS50928"/>
    </source>
</evidence>
<keyword evidence="6 8" id="KW-1133">Transmembrane helix</keyword>
<keyword evidence="2 8" id="KW-0813">Transport</keyword>
<dbReference type="EMBL" id="JBIUZV010000001">
    <property type="protein sequence ID" value="MFJ3044381.1"/>
    <property type="molecule type" value="Genomic_DNA"/>
</dbReference>
<dbReference type="SUPFAM" id="SSF161098">
    <property type="entry name" value="MetI-like"/>
    <property type="match status" value="1"/>
</dbReference>
<evidence type="ECO:0000256" key="7">
    <source>
        <dbReference type="ARBA" id="ARBA00023136"/>
    </source>
</evidence>
<dbReference type="Proteomes" id="UP001617427">
    <property type="component" value="Unassembled WGS sequence"/>
</dbReference>
<dbReference type="RefSeq" id="WP_402697999.1">
    <property type="nucleotide sequence ID" value="NZ_JBIUZV010000001.1"/>
</dbReference>
<reference evidence="10 11" key="1">
    <citation type="submission" date="2024-10" db="EMBL/GenBank/DDBJ databases">
        <title>The Natural Products Discovery Center: Release of the First 8490 Sequenced Strains for Exploring Actinobacteria Biosynthetic Diversity.</title>
        <authorList>
            <person name="Kalkreuter E."/>
            <person name="Kautsar S.A."/>
            <person name="Yang D."/>
            <person name="Bader C.D."/>
            <person name="Teijaro C.N."/>
            <person name="Fluegel L."/>
            <person name="Davis C.M."/>
            <person name="Simpson J.R."/>
            <person name="Lauterbach L."/>
            <person name="Steele A.D."/>
            <person name="Gui C."/>
            <person name="Meng S."/>
            <person name="Li G."/>
            <person name="Viehrig K."/>
            <person name="Ye F."/>
            <person name="Su P."/>
            <person name="Kiefer A.F."/>
            <person name="Nichols A."/>
            <person name="Cepeda A.J."/>
            <person name="Yan W."/>
            <person name="Fan B."/>
            <person name="Jiang Y."/>
            <person name="Adhikari A."/>
            <person name="Zheng C.-J."/>
            <person name="Schuster L."/>
            <person name="Cowan T.M."/>
            <person name="Smanski M.J."/>
            <person name="Chevrette M.G."/>
            <person name="De Carvalho L.P.S."/>
            <person name="Shen B."/>
        </authorList>
    </citation>
    <scope>NUCLEOTIDE SEQUENCE [LARGE SCALE GENOMIC DNA]</scope>
    <source>
        <strain evidence="10 11">NPDC087045</strain>
    </source>
</reference>
<feature type="domain" description="ABC transmembrane type-1" evidence="9">
    <location>
        <begin position="72"/>
        <end position="258"/>
    </location>
</feature>